<evidence type="ECO:0000313" key="6">
    <source>
        <dbReference type="EMBL" id="ECW2469151.1"/>
    </source>
</evidence>
<evidence type="ECO:0000313" key="4">
    <source>
        <dbReference type="EMBL" id="EAC0790521.1"/>
    </source>
</evidence>
<comment type="caution">
    <text evidence="4">The sequence shown here is derived from an EMBL/GenBank/DDBJ whole genome shotgun (WGS) entry which is preliminary data.</text>
</comment>
<evidence type="ECO:0000256" key="2">
    <source>
        <dbReference type="SAM" id="MobiDB-lite"/>
    </source>
</evidence>
<feature type="region of interest" description="Disordered" evidence="2">
    <location>
        <begin position="253"/>
        <end position="281"/>
    </location>
</feature>
<dbReference type="Pfam" id="PF04754">
    <property type="entry name" value="Transposase_31"/>
    <property type="match status" value="1"/>
</dbReference>
<dbReference type="EMBL" id="AAKVUB010000017">
    <property type="protein sequence ID" value="ECW2469151.1"/>
    <property type="molecule type" value="Genomic_DNA"/>
</dbReference>
<dbReference type="PANTHER" id="PTHR34611:SF4">
    <property type="entry name" value="RECOMBINATION-PROMOTING NUCLEASE PSLT051"/>
    <property type="match status" value="1"/>
</dbReference>
<proteinExistence type="inferred from homology"/>
<dbReference type="EMBL" id="AAAGSE010000102">
    <property type="protein sequence ID" value="EAC0790521.1"/>
    <property type="molecule type" value="Genomic_DNA"/>
</dbReference>
<dbReference type="EMBL" id="AAHPHN010000024">
    <property type="protein sequence ID" value="EBY8642850.1"/>
    <property type="molecule type" value="Genomic_DNA"/>
</dbReference>
<dbReference type="InterPro" id="IPR051699">
    <property type="entry name" value="Rpn/YhgA-like_nuclease"/>
</dbReference>
<reference evidence="4" key="1">
    <citation type="submission" date="2018-09" db="EMBL/GenBank/DDBJ databases">
        <authorList>
            <person name="Ashton P.M."/>
            <person name="Dallman T."/>
            <person name="Nair S."/>
            <person name="De Pinna E."/>
            <person name="Peters T."/>
            <person name="Grant K."/>
        </authorList>
    </citation>
    <scope>NUCLEOTIDE SEQUENCE [LARGE SCALE GENOMIC DNA]</scope>
    <source>
        <strain evidence="5">140692</strain>
        <strain evidence="6">367309</strain>
        <strain evidence="4">412099</strain>
    </source>
</reference>
<evidence type="ECO:0000313" key="5">
    <source>
        <dbReference type="EMBL" id="EBY8642850.1"/>
    </source>
</evidence>
<dbReference type="InterPro" id="IPR010106">
    <property type="entry name" value="RpnA"/>
</dbReference>
<feature type="domain" description="Transposase (putative) YhgA-like" evidence="3">
    <location>
        <begin position="7"/>
        <end position="208"/>
    </location>
</feature>
<dbReference type="InterPro" id="IPR006842">
    <property type="entry name" value="Transposase_31"/>
</dbReference>
<dbReference type="Proteomes" id="UP000839733">
    <property type="component" value="Unassembled WGS sequence"/>
</dbReference>
<dbReference type="NCBIfam" id="TIGR01784">
    <property type="entry name" value="T_den_put_tspse"/>
    <property type="match status" value="1"/>
</dbReference>
<organism evidence="4">
    <name type="scientific">Salmonella enterica subsp. enterica serovar Java</name>
    <dbReference type="NCBI Taxonomy" id="224729"/>
    <lineage>
        <taxon>Bacteria</taxon>
        <taxon>Pseudomonadati</taxon>
        <taxon>Pseudomonadota</taxon>
        <taxon>Gammaproteobacteria</taxon>
        <taxon>Enterobacterales</taxon>
        <taxon>Enterobacteriaceae</taxon>
        <taxon>Salmonella</taxon>
    </lineage>
</organism>
<dbReference type="PANTHER" id="PTHR34611">
    <property type="match status" value="1"/>
</dbReference>
<comment type="similarity">
    <text evidence="1">Belongs to the Rpn/YhgA-like nuclease family.</text>
</comment>
<protein>
    <submittedName>
        <fullName evidence="4">Rpn family recombination-promoting nuclease/putative transposase</fullName>
    </submittedName>
</protein>
<gene>
    <name evidence="4" type="ORF">D6K54_28155</name>
    <name evidence="5" type="ORF">D6S17_15015</name>
    <name evidence="6" type="ORF">EZX71_14595</name>
</gene>
<evidence type="ECO:0000259" key="3">
    <source>
        <dbReference type="Pfam" id="PF04754"/>
    </source>
</evidence>
<evidence type="ECO:0000256" key="1">
    <source>
        <dbReference type="ARBA" id="ARBA00009787"/>
    </source>
</evidence>
<name>A0A3Z6QUF9_SALEB</name>
<dbReference type="Proteomes" id="UP000839631">
    <property type="component" value="Unassembled WGS sequence"/>
</dbReference>
<dbReference type="AlphaFoldDB" id="A0A3Z6QUF9"/>
<accession>A0A3Z6QUF9</accession>
<dbReference type="GO" id="GO:1990238">
    <property type="term" value="F:double-stranded DNA endonuclease activity"/>
    <property type="evidence" value="ECO:0007669"/>
    <property type="project" value="TreeGrafter"/>
</dbReference>
<dbReference type="GO" id="GO:0006310">
    <property type="term" value="P:DNA recombination"/>
    <property type="evidence" value="ECO:0007669"/>
    <property type="project" value="TreeGrafter"/>
</dbReference>
<sequence>MKRKTPTPHDALFRRFLTHAETAREFLEIYLPPALQAVCNLSTLKLESGSFVEDNLKSHISDMLYSLETTKGKGYVYCVVEHQSTENKMMAFRMLRYSVSAMQQHISQGHDTLPLVIPVLFYHGTATPYPYSMNWLECFDLPEQARALYTGDFPLIDLTVMPDSEIMTHRRVALMELVLKHARQRDMLEWLKELVYLLSLDCYTDEQLRTAFHYLVQVGNTSDPERFIRGLAEQAPHHGGILMTLAQQFEQKGRQEGRLEGRQEGRLEGHQEGRLEGRQEGRQEAIQQLVRTMLTNGADHETIMKLTGLSAEELAGIIH</sequence>